<dbReference type="InterPro" id="IPR011335">
    <property type="entry name" value="Restrct_endonuc-II-like"/>
</dbReference>
<keyword evidence="3" id="KW-1185">Reference proteome</keyword>
<reference evidence="2" key="2">
    <citation type="journal article" date="2020" name="Microorganisms">
        <title>Osmotic Adaptation and Compatible Solute Biosynthesis of Phototrophic Bacteria as Revealed from Genome Analyses.</title>
        <authorList>
            <person name="Imhoff J.F."/>
            <person name="Rahn T."/>
            <person name="Kunzel S."/>
            <person name="Keller A."/>
            <person name="Neulinger S.C."/>
        </authorList>
    </citation>
    <scope>NUCLEOTIDE SEQUENCE</scope>
    <source>
        <strain evidence="2">DSM 11080</strain>
    </source>
</reference>
<comment type="caution">
    <text evidence="2">The sequence shown here is derived from an EMBL/GenBank/DDBJ whole genome shotgun (WGS) entry which is preliminary data.</text>
</comment>
<dbReference type="Gene3D" id="3.90.1570.10">
    <property type="entry name" value="tt1808, chain A"/>
    <property type="match status" value="1"/>
</dbReference>
<gene>
    <name evidence="2" type="ORF">CKO40_08950</name>
</gene>
<dbReference type="EMBL" id="NRSJ01000012">
    <property type="protein sequence ID" value="MBK1704658.1"/>
    <property type="molecule type" value="Genomic_DNA"/>
</dbReference>
<protein>
    <recommendedName>
        <fullName evidence="1">Putative restriction endonuclease domain-containing protein</fullName>
    </recommendedName>
</protein>
<dbReference type="SUPFAM" id="SSF52980">
    <property type="entry name" value="Restriction endonuclease-like"/>
    <property type="match status" value="1"/>
</dbReference>
<dbReference type="AlphaFoldDB" id="A0AAJ0X9V7"/>
<evidence type="ECO:0000313" key="3">
    <source>
        <dbReference type="Proteomes" id="UP001296776"/>
    </source>
</evidence>
<reference evidence="2" key="1">
    <citation type="submission" date="2017-08" db="EMBL/GenBank/DDBJ databases">
        <authorList>
            <person name="Imhoff J.F."/>
            <person name="Rahn T."/>
            <person name="Kuenzel S."/>
            <person name="Neulinger S.C."/>
        </authorList>
    </citation>
    <scope>NUCLEOTIDE SEQUENCE</scope>
    <source>
        <strain evidence="2">DSM 11080</strain>
    </source>
</reference>
<dbReference type="CDD" id="cd06260">
    <property type="entry name" value="DUF820-like"/>
    <property type="match status" value="1"/>
</dbReference>
<dbReference type="Pfam" id="PF05685">
    <property type="entry name" value="Uma2"/>
    <property type="match status" value="1"/>
</dbReference>
<dbReference type="PANTHER" id="PTHR35400:SF1">
    <property type="entry name" value="SLR1083 PROTEIN"/>
    <property type="match status" value="1"/>
</dbReference>
<dbReference type="PANTHER" id="PTHR35400">
    <property type="entry name" value="SLR1083 PROTEIN"/>
    <property type="match status" value="1"/>
</dbReference>
<sequence length="185" mass="20509">MSSGLPNAHCWSRFEYERIVDAGGFSADARVELLDGEIIDMSPQKSAHATAVGLVEDVLRGCIDEGYHIRSQKPLALDDRSEPEPDIAVVPGRLRDYADRHPDTALLIVEVADTSLAYDQVSKALAYARNGIADYWILNLRDRALEVCREADDRGYGQRRLIDARGHVTPLVAPQCVIRVDDLLP</sequence>
<accession>A0AAJ0X9V7</accession>
<dbReference type="Proteomes" id="UP001296776">
    <property type="component" value="Unassembled WGS sequence"/>
</dbReference>
<organism evidence="2 3">
    <name type="scientific">Halochromatium glycolicum</name>
    <dbReference type="NCBI Taxonomy" id="85075"/>
    <lineage>
        <taxon>Bacteria</taxon>
        <taxon>Pseudomonadati</taxon>
        <taxon>Pseudomonadota</taxon>
        <taxon>Gammaproteobacteria</taxon>
        <taxon>Chromatiales</taxon>
        <taxon>Chromatiaceae</taxon>
        <taxon>Halochromatium</taxon>
    </lineage>
</organism>
<name>A0AAJ0X9V7_9GAMM</name>
<dbReference type="RefSeq" id="WP_200345856.1">
    <property type="nucleotide sequence ID" value="NZ_NRSJ01000012.1"/>
</dbReference>
<feature type="domain" description="Putative restriction endonuclease" evidence="1">
    <location>
        <begin position="16"/>
        <end position="161"/>
    </location>
</feature>
<dbReference type="InterPro" id="IPR012296">
    <property type="entry name" value="Nuclease_put_TT1808"/>
</dbReference>
<dbReference type="InterPro" id="IPR008538">
    <property type="entry name" value="Uma2"/>
</dbReference>
<evidence type="ECO:0000259" key="1">
    <source>
        <dbReference type="Pfam" id="PF05685"/>
    </source>
</evidence>
<proteinExistence type="predicted"/>
<evidence type="ECO:0000313" key="2">
    <source>
        <dbReference type="EMBL" id="MBK1704658.1"/>
    </source>
</evidence>